<dbReference type="InterPro" id="IPR055438">
    <property type="entry name" value="AstE_AspA_cat"/>
</dbReference>
<feature type="domain" description="Succinylglutamate desuccinylase/Aspartoacylase catalytic" evidence="5">
    <location>
        <begin position="42"/>
        <end position="231"/>
    </location>
</feature>
<dbReference type="EMBL" id="VBAP01000031">
    <property type="protein sequence ID" value="TMI76051.1"/>
    <property type="molecule type" value="Genomic_DNA"/>
</dbReference>
<evidence type="ECO:0000256" key="1">
    <source>
        <dbReference type="ARBA" id="ARBA00001947"/>
    </source>
</evidence>
<evidence type="ECO:0000256" key="3">
    <source>
        <dbReference type="ARBA" id="ARBA00022801"/>
    </source>
</evidence>
<proteinExistence type="predicted"/>
<dbReference type="GO" id="GO:0016788">
    <property type="term" value="F:hydrolase activity, acting on ester bonds"/>
    <property type="evidence" value="ECO:0007669"/>
    <property type="project" value="InterPro"/>
</dbReference>
<dbReference type="Pfam" id="PF24827">
    <property type="entry name" value="AstE_AspA_cat"/>
    <property type="match status" value="1"/>
</dbReference>
<sequence>MSRTQFGALAAEPGQRMHGWVRVPGVEPPWEMPAFVIRGRQPGPTLAVTGGIHAAEYPGIASATRLAREVDPAVLRGTLIVVSPVNSPGFYERSMYTNPVDGKNINRTFPGDPAGSAAQRVTHFLTTELITGADAYVDLHGGDLIEGLVPFAIYQQTGRADLDSRAQALADAYGLDYVLAAPAEALRGTSYNAAARLGVPAIIAEVGQQGIYDQDSVKRHLTGLRNVLIHLGMLEGRPATGTRSKRLSRFEWMYADVTATYHPVVAAGDVIANGQTIGELRDIFGETVQALRAPAGGPVLFLVTALAVKKGDPLIGIGVP</sequence>
<comment type="cofactor">
    <cofactor evidence="1">
        <name>Zn(2+)</name>
        <dbReference type="ChEBI" id="CHEBI:29105"/>
    </cofactor>
</comment>
<accession>A0A537IXL5</accession>
<name>A0A537IXL5_9BACT</name>
<keyword evidence="3" id="KW-0378">Hydrolase</keyword>
<keyword evidence="4" id="KW-0862">Zinc</keyword>
<dbReference type="PIRSF" id="PIRSF039012">
    <property type="entry name" value="ASP"/>
    <property type="match status" value="1"/>
</dbReference>
<dbReference type="PANTHER" id="PTHR37326">
    <property type="entry name" value="BLL3975 PROTEIN"/>
    <property type="match status" value="1"/>
</dbReference>
<evidence type="ECO:0000313" key="7">
    <source>
        <dbReference type="Proteomes" id="UP000318834"/>
    </source>
</evidence>
<keyword evidence="2" id="KW-0479">Metal-binding</keyword>
<dbReference type="PANTHER" id="PTHR37326:SF1">
    <property type="entry name" value="BLL3975 PROTEIN"/>
    <property type="match status" value="1"/>
</dbReference>
<dbReference type="AlphaFoldDB" id="A0A537IXL5"/>
<dbReference type="InterPro" id="IPR043795">
    <property type="entry name" value="N-alpha-Ac-DABA-like"/>
</dbReference>
<evidence type="ECO:0000256" key="4">
    <source>
        <dbReference type="ARBA" id="ARBA00022833"/>
    </source>
</evidence>
<dbReference type="CDD" id="cd06254">
    <property type="entry name" value="M14_ASTE_ASPA-like"/>
    <property type="match status" value="1"/>
</dbReference>
<dbReference type="Proteomes" id="UP000318834">
    <property type="component" value="Unassembled WGS sequence"/>
</dbReference>
<dbReference type="GO" id="GO:0016811">
    <property type="term" value="F:hydrolase activity, acting on carbon-nitrogen (but not peptide) bonds, in linear amides"/>
    <property type="evidence" value="ECO:0007669"/>
    <property type="project" value="InterPro"/>
</dbReference>
<organism evidence="6 7">
    <name type="scientific">Candidatus Segetimicrobium genomatis</name>
    <dbReference type="NCBI Taxonomy" id="2569760"/>
    <lineage>
        <taxon>Bacteria</taxon>
        <taxon>Bacillati</taxon>
        <taxon>Candidatus Sysuimicrobiota</taxon>
        <taxon>Candidatus Sysuimicrobiia</taxon>
        <taxon>Candidatus Sysuimicrobiales</taxon>
        <taxon>Candidatus Segetimicrobiaceae</taxon>
        <taxon>Candidatus Segetimicrobium</taxon>
    </lineage>
</organism>
<protein>
    <submittedName>
        <fullName evidence="6">Succinylglutamate desuccinylase</fullName>
    </submittedName>
</protein>
<dbReference type="GO" id="GO:0046872">
    <property type="term" value="F:metal ion binding"/>
    <property type="evidence" value="ECO:0007669"/>
    <property type="project" value="UniProtKB-KW"/>
</dbReference>
<dbReference type="InterPro" id="IPR053138">
    <property type="entry name" value="N-alpha-Ac-DABA_deacetylase"/>
</dbReference>
<reference evidence="6 7" key="1">
    <citation type="journal article" date="2019" name="Nat. Microbiol.">
        <title>Mediterranean grassland soil C-N compound turnover is dependent on rainfall and depth, and is mediated by genomically divergent microorganisms.</title>
        <authorList>
            <person name="Diamond S."/>
            <person name="Andeer P.F."/>
            <person name="Li Z."/>
            <person name="Crits-Christoph A."/>
            <person name="Burstein D."/>
            <person name="Anantharaman K."/>
            <person name="Lane K.R."/>
            <person name="Thomas B.C."/>
            <person name="Pan C."/>
            <person name="Northen T.R."/>
            <person name="Banfield J.F."/>
        </authorList>
    </citation>
    <scope>NUCLEOTIDE SEQUENCE [LARGE SCALE GENOMIC DNA]</scope>
    <source>
        <strain evidence="6">NP_8</strain>
    </source>
</reference>
<evidence type="ECO:0000313" key="6">
    <source>
        <dbReference type="EMBL" id="TMI76051.1"/>
    </source>
</evidence>
<comment type="caution">
    <text evidence="6">The sequence shown here is derived from an EMBL/GenBank/DDBJ whole genome shotgun (WGS) entry which is preliminary data.</text>
</comment>
<dbReference type="Gene3D" id="3.40.630.10">
    <property type="entry name" value="Zn peptidases"/>
    <property type="match status" value="1"/>
</dbReference>
<evidence type="ECO:0000259" key="5">
    <source>
        <dbReference type="Pfam" id="PF24827"/>
    </source>
</evidence>
<dbReference type="SUPFAM" id="SSF53187">
    <property type="entry name" value="Zn-dependent exopeptidases"/>
    <property type="match status" value="1"/>
</dbReference>
<gene>
    <name evidence="6" type="ORF">E6H05_04845</name>
</gene>
<evidence type="ECO:0000256" key="2">
    <source>
        <dbReference type="ARBA" id="ARBA00022723"/>
    </source>
</evidence>